<gene>
    <name evidence="1" type="ORF">C8E02_2653</name>
</gene>
<proteinExistence type="predicted"/>
<dbReference type="Gene3D" id="3.40.50.720">
    <property type="entry name" value="NAD(P)-binding Rossmann-like Domain"/>
    <property type="match status" value="1"/>
</dbReference>
<name>A0A495B9P3_VOGIN</name>
<evidence type="ECO:0000313" key="1">
    <source>
        <dbReference type="EMBL" id="RKQ57193.1"/>
    </source>
</evidence>
<dbReference type="InterPro" id="IPR036291">
    <property type="entry name" value="NAD(P)-bd_dom_sf"/>
</dbReference>
<dbReference type="AlphaFoldDB" id="A0A495B9P3"/>
<dbReference type="RefSeq" id="WP_120811300.1">
    <property type="nucleotide sequence ID" value="NZ_RBID01000016.1"/>
</dbReference>
<organism evidence="1 2">
    <name type="scientific">Vogesella indigofera</name>
    <name type="common">Pseudomonas indigofera</name>
    <dbReference type="NCBI Taxonomy" id="45465"/>
    <lineage>
        <taxon>Bacteria</taxon>
        <taxon>Pseudomonadati</taxon>
        <taxon>Pseudomonadota</taxon>
        <taxon>Betaproteobacteria</taxon>
        <taxon>Neisseriales</taxon>
        <taxon>Chromobacteriaceae</taxon>
        <taxon>Vogesella</taxon>
    </lineage>
</organism>
<protein>
    <submittedName>
        <fullName evidence="1">Ornithine cyclodeaminase</fullName>
    </submittedName>
</protein>
<dbReference type="PANTHER" id="PTHR13812:SF19">
    <property type="entry name" value="KETIMINE REDUCTASE MU-CRYSTALLIN"/>
    <property type="match status" value="1"/>
</dbReference>
<dbReference type="Proteomes" id="UP000279384">
    <property type="component" value="Unassembled WGS sequence"/>
</dbReference>
<reference evidence="1 2" key="1">
    <citation type="submission" date="2018-10" db="EMBL/GenBank/DDBJ databases">
        <title>Genomic Encyclopedia of Type Strains, Phase IV (KMG-IV): sequencing the most valuable type-strain genomes for metagenomic binning, comparative biology and taxonomic classification.</title>
        <authorList>
            <person name="Goeker M."/>
        </authorList>
    </citation>
    <scope>NUCLEOTIDE SEQUENCE [LARGE SCALE GENOMIC DNA]</scope>
    <source>
        <strain evidence="1 2">DSM 3303</strain>
    </source>
</reference>
<dbReference type="PIRSF" id="PIRSF001439">
    <property type="entry name" value="CryM"/>
    <property type="match status" value="1"/>
</dbReference>
<sequence>MNHIDHHAAPLLLTQQQVRDYLPTLPVRAALSALFQALAQQRAVQPAQTLTLFPQGAGDVITYQGVLADAGVFGAKLSPYIVTDGRPVISAWTSLMSMQTGQPLLFCDSGLLTVERTAGTSALAIDLLARQDSRQLTLIGCGALGQAHLRHVLPLRDWQRIRVYAPDLASKPELQQQLQALDVRIEISSSVDAACDNADVIMLCTSSASPVLDPATLSKPALITSISTNAVNAHEVAPASLATMDVYCDHKHSTPDSAGEMVLASQQGSWQRDRIVGDLADLVSQRCALPDYQRPVFFRSIGMGLQDIAIACALLQQAQAAQ</sequence>
<dbReference type="InterPro" id="IPR023401">
    <property type="entry name" value="ODC_N"/>
</dbReference>
<evidence type="ECO:0000313" key="2">
    <source>
        <dbReference type="Proteomes" id="UP000279384"/>
    </source>
</evidence>
<dbReference type="SUPFAM" id="SSF51735">
    <property type="entry name" value="NAD(P)-binding Rossmann-fold domains"/>
    <property type="match status" value="1"/>
</dbReference>
<dbReference type="PANTHER" id="PTHR13812">
    <property type="entry name" value="KETIMINE REDUCTASE MU-CRYSTALLIN"/>
    <property type="match status" value="1"/>
</dbReference>
<dbReference type="Gene3D" id="3.30.1780.10">
    <property type="entry name" value="ornithine cyclodeaminase, domain 1"/>
    <property type="match status" value="1"/>
</dbReference>
<dbReference type="Pfam" id="PF02423">
    <property type="entry name" value="OCD_Mu_crystall"/>
    <property type="match status" value="1"/>
</dbReference>
<dbReference type="EMBL" id="RBID01000016">
    <property type="protein sequence ID" value="RKQ57193.1"/>
    <property type="molecule type" value="Genomic_DNA"/>
</dbReference>
<comment type="caution">
    <text evidence="1">The sequence shown here is derived from an EMBL/GenBank/DDBJ whole genome shotgun (WGS) entry which is preliminary data.</text>
</comment>
<dbReference type="InterPro" id="IPR003462">
    <property type="entry name" value="ODC_Mu_crystall"/>
</dbReference>
<dbReference type="GO" id="GO:0005737">
    <property type="term" value="C:cytoplasm"/>
    <property type="evidence" value="ECO:0007669"/>
    <property type="project" value="TreeGrafter"/>
</dbReference>
<accession>A0A495B9P3</accession>